<dbReference type="EMBL" id="CP002338">
    <property type="protein sequence ID" value="ADQ59086.1"/>
    <property type="molecule type" value="Genomic_DNA"/>
</dbReference>
<protein>
    <submittedName>
        <fullName evidence="1">Uncharacterized protein</fullName>
    </submittedName>
</protein>
<evidence type="ECO:0000313" key="2">
    <source>
        <dbReference type="Proteomes" id="UP000007033"/>
    </source>
</evidence>
<dbReference type="KEGG" id="lam:LA2_05635"/>
<sequence>MATDKKPPIESLLPYLKEQIPGCGISDSELEELRRIYPHTNVKDIKRVYYEAINKKAMQPISYMIRRLQVLKPPNDPFRLNPQVRYSGRRVEVGTDWKAKEAKKKAHEDAERQAYDKVHGTGAYDAERAKETAKWREIYSHLDEYLGI</sequence>
<proteinExistence type="predicted"/>
<dbReference type="RefSeq" id="WP_013437881.1">
    <property type="nucleotide sequence ID" value="NC_014724.1"/>
</dbReference>
<name>E4SIT7_LACAR</name>
<dbReference type="HOGENOM" id="CLU_1756472_0_0_9"/>
<reference evidence="1 2" key="1">
    <citation type="journal article" date="2011" name="J. Bacteriol.">
        <title>Genome sequence of Lactobacillus amylovorus GRL1112.</title>
        <authorList>
            <person name="Kant R."/>
            <person name="Paulin L."/>
            <person name="Alatalo E."/>
            <person name="de Vos W.M."/>
            <person name="Palva A."/>
        </authorList>
    </citation>
    <scope>NUCLEOTIDE SEQUENCE [LARGE SCALE GENOMIC DNA]</scope>
    <source>
        <strain evidence="1 2">GRL 1112</strain>
    </source>
</reference>
<dbReference type="PATRIC" id="fig|695560.3.peg.1119"/>
<dbReference type="AlphaFoldDB" id="E4SIT7"/>
<gene>
    <name evidence="1" type="ordered locus">LA2_05635</name>
</gene>
<dbReference type="Proteomes" id="UP000007033">
    <property type="component" value="Chromosome"/>
</dbReference>
<evidence type="ECO:0000313" key="1">
    <source>
        <dbReference type="EMBL" id="ADQ59086.1"/>
    </source>
</evidence>
<organism evidence="1 2">
    <name type="scientific">Lactobacillus amylovorus (strain GRL 1112)</name>
    <dbReference type="NCBI Taxonomy" id="695560"/>
    <lineage>
        <taxon>Bacteria</taxon>
        <taxon>Bacillati</taxon>
        <taxon>Bacillota</taxon>
        <taxon>Bacilli</taxon>
        <taxon>Lactobacillales</taxon>
        <taxon>Lactobacillaceae</taxon>
        <taxon>Lactobacillus</taxon>
    </lineage>
</organism>
<accession>E4SIT7</accession>